<evidence type="ECO:0000313" key="5">
    <source>
        <dbReference type="Proteomes" id="UP000249260"/>
    </source>
</evidence>
<dbReference type="InterPro" id="IPR036680">
    <property type="entry name" value="SPOR-like_sf"/>
</dbReference>
<reference evidence="4 5" key="1">
    <citation type="submission" date="2018-06" db="EMBL/GenBank/DDBJ databases">
        <title>Paenibacillus montanisoli sp. nov., isolated from mountain area soil.</title>
        <authorList>
            <person name="Wu M."/>
        </authorList>
    </citation>
    <scope>NUCLEOTIDE SEQUENCE [LARGE SCALE GENOMIC DNA]</scope>
    <source>
        <strain evidence="4 5">RA17</strain>
    </source>
</reference>
<keyword evidence="5" id="KW-1185">Reference proteome</keyword>
<evidence type="ECO:0000259" key="3">
    <source>
        <dbReference type="PROSITE" id="PS51724"/>
    </source>
</evidence>
<evidence type="ECO:0000256" key="1">
    <source>
        <dbReference type="SAM" id="MobiDB-lite"/>
    </source>
</evidence>
<dbReference type="EMBL" id="QLUW01000001">
    <property type="protein sequence ID" value="RAP77859.1"/>
    <property type="molecule type" value="Genomic_DNA"/>
</dbReference>
<keyword evidence="2" id="KW-0812">Transmembrane</keyword>
<protein>
    <recommendedName>
        <fullName evidence="3">SPOR domain-containing protein</fullName>
    </recommendedName>
</protein>
<comment type="caution">
    <text evidence="4">The sequence shown here is derived from an EMBL/GenBank/DDBJ whole genome shotgun (WGS) entry which is preliminary data.</text>
</comment>
<dbReference type="Proteomes" id="UP000249260">
    <property type="component" value="Unassembled WGS sequence"/>
</dbReference>
<accession>A0A328U5M0</accession>
<sequence>MSTKGRITYRFDKQSGARLEPKQEEKKVTEVVPYFQEELKFTSEIGSWNSPFQNDAYALEQLIREADGQFAKGAKDQIPSKPTKQAASQTYPEVDAMDQFPDQPEQPDTILLGDEYEYEAPPKRVQAGPKVIDMYPILDAEEEEHDLRKRMGSAPHTSFGSYMSGAGRRPSKGPSWFKVFASVTGAIATGALFGYFVLALFTSNGPANSDSTSNQPGTTVSGTIADGSDSGKNATASNDAAAGQTDEGKDGAAANGGKADDDAAQAAMIQVNVPASSYYMLQYGVFSNKEGLDAAVDELGAKGLAAASLTSSDDYRVYVGMSADRDQAMLLGQLLDNMEVYVKQIDVPAVSAISFDGEASAVEAFFKQTSSLIEKLDQVTIDRLSAGSGSKGEDGEWKELHQQWITAASAMEAGLKDKVTKSNLQRLTQSINSAAVAAEEYAKKPSDAYLWSMQSSLMKAVFAEKAWFESLNAL</sequence>
<dbReference type="PROSITE" id="PS51724">
    <property type="entry name" value="SPOR"/>
    <property type="match status" value="1"/>
</dbReference>
<name>A0A328U5M0_9BACL</name>
<keyword evidence="2" id="KW-0472">Membrane</keyword>
<dbReference type="SUPFAM" id="SSF110997">
    <property type="entry name" value="Sporulation related repeat"/>
    <property type="match status" value="1"/>
</dbReference>
<organism evidence="4 5">
    <name type="scientific">Paenibacillus montanisoli</name>
    <dbReference type="NCBI Taxonomy" id="2081970"/>
    <lineage>
        <taxon>Bacteria</taxon>
        <taxon>Bacillati</taxon>
        <taxon>Bacillota</taxon>
        <taxon>Bacilli</taxon>
        <taxon>Bacillales</taxon>
        <taxon>Paenibacillaceae</taxon>
        <taxon>Paenibacillus</taxon>
    </lineage>
</organism>
<feature type="region of interest" description="Disordered" evidence="1">
    <location>
        <begin position="207"/>
        <end position="257"/>
    </location>
</feature>
<feature type="domain" description="SPOR" evidence="3">
    <location>
        <begin position="273"/>
        <end position="348"/>
    </location>
</feature>
<proteinExistence type="predicted"/>
<keyword evidence="2" id="KW-1133">Transmembrane helix</keyword>
<dbReference type="InterPro" id="IPR007730">
    <property type="entry name" value="SPOR-like_dom"/>
</dbReference>
<dbReference type="GO" id="GO:0042834">
    <property type="term" value="F:peptidoglycan binding"/>
    <property type="evidence" value="ECO:0007669"/>
    <property type="project" value="InterPro"/>
</dbReference>
<gene>
    <name evidence="4" type="ORF">DL346_05225</name>
</gene>
<feature type="transmembrane region" description="Helical" evidence="2">
    <location>
        <begin position="179"/>
        <end position="201"/>
    </location>
</feature>
<feature type="compositionally biased region" description="Polar residues" evidence="1">
    <location>
        <begin position="207"/>
        <end position="222"/>
    </location>
</feature>
<dbReference type="OrthoDB" id="2680382at2"/>
<dbReference type="RefSeq" id="WP_112880982.1">
    <property type="nucleotide sequence ID" value="NZ_QLUW01000001.1"/>
</dbReference>
<evidence type="ECO:0000313" key="4">
    <source>
        <dbReference type="EMBL" id="RAP77859.1"/>
    </source>
</evidence>
<dbReference type="Pfam" id="PF05036">
    <property type="entry name" value="SPOR"/>
    <property type="match status" value="1"/>
</dbReference>
<dbReference type="AlphaFoldDB" id="A0A328U5M0"/>
<evidence type="ECO:0000256" key="2">
    <source>
        <dbReference type="SAM" id="Phobius"/>
    </source>
</evidence>
<dbReference type="Gene3D" id="3.30.70.1070">
    <property type="entry name" value="Sporulation related repeat"/>
    <property type="match status" value="1"/>
</dbReference>